<dbReference type="Proteomes" id="UP000887023">
    <property type="component" value="Chromosome"/>
</dbReference>
<proteinExistence type="predicted"/>
<dbReference type="InterPro" id="IPR000905">
    <property type="entry name" value="Gcp-like_dom"/>
</dbReference>
<dbReference type="InterPro" id="IPR043129">
    <property type="entry name" value="ATPase_NBD"/>
</dbReference>
<evidence type="ECO:0000313" key="3">
    <source>
        <dbReference type="Proteomes" id="UP000887023"/>
    </source>
</evidence>
<dbReference type="PANTHER" id="PTHR11735:SF11">
    <property type="entry name" value="TRNA THREONYLCARBAMOYLADENOSINE BIOSYNTHESIS PROTEIN TSAB"/>
    <property type="match status" value="1"/>
</dbReference>
<feature type="domain" description="Gcp-like" evidence="1">
    <location>
        <begin position="38"/>
        <end position="155"/>
    </location>
</feature>
<evidence type="ECO:0000313" key="2">
    <source>
        <dbReference type="EMBL" id="QXQ14639.1"/>
    </source>
</evidence>
<dbReference type="PANTHER" id="PTHR11735">
    <property type="entry name" value="TRNA N6-ADENOSINE THREONYLCARBAMOYLTRANSFERASE"/>
    <property type="match status" value="1"/>
</dbReference>
<dbReference type="GO" id="GO:0061711">
    <property type="term" value="F:tRNA N(6)-L-threonylcarbamoyladenine synthase activity"/>
    <property type="evidence" value="ECO:0007669"/>
    <property type="project" value="UniProtKB-EC"/>
</dbReference>
<accession>A0ABX8S9V7</accession>
<keyword evidence="3" id="KW-1185">Reference proteome</keyword>
<sequence length="220" mass="22434">MLVLALDTATPAVTAGLVELTGPDRIRPRAVRVHHDPRAHAELLTPQIVECLREAGVTAAELTAVVAGVGPGPFTGLRVGLATALAYADARAIPVYGVCSLDGIASVVAERSLLGAGELLVVTDARRREVYWARYRSGTRIAGPAVCRPAEVVLGAAVAVAGSPVHASLFGLPVVDVAAPTPVGLVACAASAVLAGTAPDPLVPLYLRRPDAAEPKAAVR</sequence>
<dbReference type="RefSeq" id="WP_066468794.1">
    <property type="nucleotide sequence ID" value="NZ_CBCRUZ010000004.1"/>
</dbReference>
<keyword evidence="2" id="KW-0808">Transferase</keyword>
<dbReference type="InterPro" id="IPR022496">
    <property type="entry name" value="T6A_TsaB"/>
</dbReference>
<dbReference type="NCBIfam" id="TIGR03725">
    <property type="entry name" value="T6A_YeaZ"/>
    <property type="match status" value="1"/>
</dbReference>
<gene>
    <name evidence="2" type="primary">tsaB</name>
    <name evidence="2" type="ORF">KV203_04330</name>
</gene>
<name>A0ABX8S9V7_9ACTN</name>
<dbReference type="Gene3D" id="3.30.420.40">
    <property type="match status" value="2"/>
</dbReference>
<keyword evidence="2" id="KW-0012">Acyltransferase</keyword>
<dbReference type="EMBL" id="CP079105">
    <property type="protein sequence ID" value="QXQ14639.1"/>
    <property type="molecule type" value="Genomic_DNA"/>
</dbReference>
<dbReference type="SUPFAM" id="SSF53067">
    <property type="entry name" value="Actin-like ATPase domain"/>
    <property type="match status" value="2"/>
</dbReference>
<dbReference type="EC" id="2.3.1.234" evidence="2"/>
<evidence type="ECO:0000259" key="1">
    <source>
        <dbReference type="Pfam" id="PF00814"/>
    </source>
</evidence>
<protein>
    <submittedName>
        <fullName evidence="2">tRNA (Adenosine(37)-N6)-threonylcarbamoyltransferase complex dimerization subunit type 1 TsaB</fullName>
        <ecNumber evidence="2">2.3.1.234</ecNumber>
    </submittedName>
</protein>
<dbReference type="Pfam" id="PF00814">
    <property type="entry name" value="TsaD"/>
    <property type="match status" value="1"/>
</dbReference>
<organism evidence="2 3">
    <name type="scientific">Skermania pinensis</name>
    <dbReference type="NCBI Taxonomy" id="39122"/>
    <lineage>
        <taxon>Bacteria</taxon>
        <taxon>Bacillati</taxon>
        <taxon>Actinomycetota</taxon>
        <taxon>Actinomycetes</taxon>
        <taxon>Mycobacteriales</taxon>
        <taxon>Gordoniaceae</taxon>
        <taxon>Skermania</taxon>
    </lineage>
</organism>
<reference evidence="2" key="1">
    <citation type="submission" date="2021-07" db="EMBL/GenBank/DDBJ databases">
        <title>Candidatus Kaistella beijingensis sp. nov. isolated from a municipal wastewater treatment plant is involved in sludge foaming.</title>
        <authorList>
            <person name="Song Y."/>
            <person name="Liu S.-J."/>
        </authorList>
    </citation>
    <scope>NUCLEOTIDE SEQUENCE</scope>
    <source>
        <strain evidence="2">DSM 43998</strain>
    </source>
</reference>